<dbReference type="OrthoDB" id="2404361at2759"/>
<gene>
    <name evidence="1" type="ORF">DEBURN_LOCUS8777</name>
</gene>
<dbReference type="Proteomes" id="UP000789706">
    <property type="component" value="Unassembled WGS sequence"/>
</dbReference>
<evidence type="ECO:0000313" key="1">
    <source>
        <dbReference type="EMBL" id="CAG8585323.1"/>
    </source>
</evidence>
<evidence type="ECO:0000313" key="2">
    <source>
        <dbReference type="Proteomes" id="UP000789706"/>
    </source>
</evidence>
<proteinExistence type="predicted"/>
<dbReference type="AlphaFoldDB" id="A0A9N9BZH9"/>
<name>A0A9N9BZH9_9GLOM</name>
<reference evidence="1" key="1">
    <citation type="submission" date="2021-06" db="EMBL/GenBank/DDBJ databases">
        <authorList>
            <person name="Kallberg Y."/>
            <person name="Tangrot J."/>
            <person name="Rosling A."/>
        </authorList>
    </citation>
    <scope>NUCLEOTIDE SEQUENCE</scope>
    <source>
        <strain evidence="1">AZ414A</strain>
    </source>
</reference>
<keyword evidence="2" id="KW-1185">Reference proteome</keyword>
<dbReference type="EMBL" id="CAJVPK010001403">
    <property type="protein sequence ID" value="CAG8585323.1"/>
    <property type="molecule type" value="Genomic_DNA"/>
</dbReference>
<accession>A0A9N9BZH9</accession>
<comment type="caution">
    <text evidence="1">The sequence shown here is derived from an EMBL/GenBank/DDBJ whole genome shotgun (WGS) entry which is preliminary data.</text>
</comment>
<organism evidence="1 2">
    <name type="scientific">Diversispora eburnea</name>
    <dbReference type="NCBI Taxonomy" id="1213867"/>
    <lineage>
        <taxon>Eukaryota</taxon>
        <taxon>Fungi</taxon>
        <taxon>Fungi incertae sedis</taxon>
        <taxon>Mucoromycota</taxon>
        <taxon>Glomeromycotina</taxon>
        <taxon>Glomeromycetes</taxon>
        <taxon>Diversisporales</taxon>
        <taxon>Diversisporaceae</taxon>
        <taxon>Diversispora</taxon>
    </lineage>
</organism>
<protein>
    <submittedName>
        <fullName evidence="1">8146_t:CDS:1</fullName>
    </submittedName>
</protein>
<sequence length="211" mass="24751">MDLGSILNVNNESTNENNMYINRCRTPPLQISTSVNQNLLDKLDEEKQNAKLNTEPIFSNIIDTTNEKLMARLQIERDYYIKPIFNATTKYIDELIENSHNRKDLRLKLQTSFLQLGEMYSFENHYEISWAHRFADKLYEEMSLASISRKNLSREEVDRKQPGHKIDIIFRIDDMEYFGAETFVDGDFQNSGPINYKQSIENFHASNDFSS</sequence>